<sequence length="177" mass="20202">MINELRATMRAITASAFALDAFYATVKSRCGPHPHNETWQQNGTAREKRIAETLKYHFCLKAKESGPVQSCVEQVFKFRDWAVHMAAEFRDPVYREDVESSVDWHFVVFRANNAINATGYTVQVLDYLVSILDRGGEDLTNCKTLAIERMDAIFDAYDQVEALPNFDRKSLQTSDEP</sequence>
<organism evidence="1 2">
    <name type="scientific">Mycolicibacter engbaekii</name>
    <dbReference type="NCBI Taxonomy" id="188915"/>
    <lineage>
        <taxon>Bacteria</taxon>
        <taxon>Bacillati</taxon>
        <taxon>Actinomycetota</taxon>
        <taxon>Actinomycetes</taxon>
        <taxon>Mycobacteriales</taxon>
        <taxon>Mycobacteriaceae</taxon>
        <taxon>Mycolicibacter</taxon>
    </lineage>
</organism>
<name>A0A1X1TA11_9MYCO</name>
<evidence type="ECO:0000313" key="2">
    <source>
        <dbReference type="Proteomes" id="UP000193465"/>
    </source>
</evidence>
<keyword evidence="2" id="KW-1185">Reference proteome</keyword>
<dbReference type="Proteomes" id="UP000193465">
    <property type="component" value="Unassembled WGS sequence"/>
</dbReference>
<evidence type="ECO:0000313" key="1">
    <source>
        <dbReference type="EMBL" id="ORV41335.1"/>
    </source>
</evidence>
<dbReference type="EMBL" id="LQOT01000069">
    <property type="protein sequence ID" value="ORV41335.1"/>
    <property type="molecule type" value="Genomic_DNA"/>
</dbReference>
<accession>A0A1X1TA11</accession>
<comment type="caution">
    <text evidence="1">The sequence shown here is derived from an EMBL/GenBank/DDBJ whole genome shotgun (WGS) entry which is preliminary data.</text>
</comment>
<protein>
    <submittedName>
        <fullName evidence="1">Uncharacterized protein</fullName>
    </submittedName>
</protein>
<dbReference type="AlphaFoldDB" id="A0A1X1TA11"/>
<reference evidence="1 2" key="1">
    <citation type="submission" date="2016-01" db="EMBL/GenBank/DDBJ databases">
        <title>The new phylogeny of the genus Mycobacterium.</title>
        <authorList>
            <person name="Tarcisio F."/>
            <person name="Conor M."/>
            <person name="Antonella G."/>
            <person name="Elisabetta G."/>
            <person name="Giulia F.S."/>
            <person name="Sara T."/>
            <person name="Anna F."/>
            <person name="Clotilde B."/>
            <person name="Roberto B."/>
            <person name="Veronica D.S."/>
            <person name="Fabio R."/>
            <person name="Monica P."/>
            <person name="Olivier J."/>
            <person name="Enrico T."/>
            <person name="Nicola S."/>
        </authorList>
    </citation>
    <scope>NUCLEOTIDE SEQUENCE [LARGE SCALE GENOMIC DNA]</scope>
    <source>
        <strain evidence="1 2">ATCC 27353</strain>
    </source>
</reference>
<proteinExistence type="predicted"/>
<gene>
    <name evidence="1" type="ORF">AWC02_18200</name>
</gene>